<sequence length="369" mass="40517">MRMLDDLMPFLAMVTVQLGYAGMNFTSKLALDSGMKPLVLVAYRQMFATLATIPFAYFIEWKTRPKITWPILFQIFLCSVTGATGNQVLYFVGLENSTPTIGCALTNILPAITFVLAVIFRQEYVAIKTKPGQAKVFGTIICVGGAMVLSFYHGKTFGIPNSSIHWKYAEKMSEENSGNKSNLILGSIAIIASSISWAAWVIIQTKLSKKFPAPYTCTTLMCLISSIMCSVIGLIVERKRAAWKLNATIRLVSALYSGIVCSALAFCLIVWSIQRKGPLYVSVFSPLLLVIVAIVSWALFQEKLFIGTAIGSVLIVTGLYAVLWGKDKELKPDNVIVEPELTKDAESGDIGQQQLFCTRSNGNIHHVEG</sequence>
<dbReference type="STRING" id="2711.A0A067DT29"/>
<keyword evidence="5 6" id="KW-0472">Membrane</keyword>
<evidence type="ECO:0000313" key="8">
    <source>
        <dbReference type="EMBL" id="KDO46013.1"/>
    </source>
</evidence>
<feature type="transmembrane region" description="Helical" evidence="6">
    <location>
        <begin position="38"/>
        <end position="59"/>
    </location>
</feature>
<feature type="transmembrane region" description="Helical" evidence="6">
    <location>
        <begin position="215"/>
        <end position="236"/>
    </location>
</feature>
<evidence type="ECO:0000256" key="2">
    <source>
        <dbReference type="ARBA" id="ARBA00007635"/>
    </source>
</evidence>
<dbReference type="GO" id="GO:0022857">
    <property type="term" value="F:transmembrane transporter activity"/>
    <property type="evidence" value="ECO:0007669"/>
    <property type="project" value="InterPro"/>
</dbReference>
<protein>
    <recommendedName>
        <fullName evidence="6">WAT1-related protein</fullName>
    </recommendedName>
</protein>
<feature type="domain" description="EamA" evidence="7">
    <location>
        <begin position="11"/>
        <end position="150"/>
    </location>
</feature>
<dbReference type="InterPro" id="IPR000620">
    <property type="entry name" value="EamA_dom"/>
</dbReference>
<keyword evidence="9" id="KW-1185">Reference proteome</keyword>
<evidence type="ECO:0000259" key="7">
    <source>
        <dbReference type="Pfam" id="PF00892"/>
    </source>
</evidence>
<gene>
    <name evidence="8" type="ORF">CISIN_1g037942mg</name>
</gene>
<comment type="similarity">
    <text evidence="2 6">Belongs to the drug/metabolite transporter (DMT) superfamily. Plant drug/metabolite exporter (P-DME) (TC 2.A.7.4) family.</text>
</comment>
<dbReference type="SMR" id="A0A067DT29"/>
<keyword evidence="3 6" id="KW-0812">Transmembrane</keyword>
<dbReference type="AlphaFoldDB" id="A0A067DT29"/>
<feature type="transmembrane region" description="Helical" evidence="6">
    <location>
        <begin position="278"/>
        <end position="298"/>
    </location>
</feature>
<evidence type="ECO:0000256" key="3">
    <source>
        <dbReference type="ARBA" id="ARBA00022692"/>
    </source>
</evidence>
<dbReference type="OrthoDB" id="1728340at2759"/>
<evidence type="ECO:0000256" key="5">
    <source>
        <dbReference type="ARBA" id="ARBA00023136"/>
    </source>
</evidence>
<organism evidence="8 9">
    <name type="scientific">Citrus sinensis</name>
    <name type="common">Sweet orange</name>
    <name type="synonym">Citrus aurantium var. sinensis</name>
    <dbReference type="NCBI Taxonomy" id="2711"/>
    <lineage>
        <taxon>Eukaryota</taxon>
        <taxon>Viridiplantae</taxon>
        <taxon>Streptophyta</taxon>
        <taxon>Embryophyta</taxon>
        <taxon>Tracheophyta</taxon>
        <taxon>Spermatophyta</taxon>
        <taxon>Magnoliopsida</taxon>
        <taxon>eudicotyledons</taxon>
        <taxon>Gunneridae</taxon>
        <taxon>Pentapetalae</taxon>
        <taxon>rosids</taxon>
        <taxon>malvids</taxon>
        <taxon>Sapindales</taxon>
        <taxon>Rutaceae</taxon>
        <taxon>Aurantioideae</taxon>
        <taxon>Citrus</taxon>
    </lineage>
</organism>
<feature type="transmembrane region" description="Helical" evidence="6">
    <location>
        <begin position="183"/>
        <end position="203"/>
    </location>
</feature>
<keyword evidence="4 6" id="KW-1133">Transmembrane helix</keyword>
<dbReference type="Proteomes" id="UP000027120">
    <property type="component" value="Unassembled WGS sequence"/>
</dbReference>
<dbReference type="PaxDb" id="2711-XP_006480702.1"/>
<dbReference type="InterPro" id="IPR037185">
    <property type="entry name" value="EmrE-like"/>
</dbReference>
<proteinExistence type="inferred from homology"/>
<dbReference type="InterPro" id="IPR030184">
    <property type="entry name" value="WAT1-related"/>
</dbReference>
<dbReference type="GO" id="GO:0005886">
    <property type="term" value="C:plasma membrane"/>
    <property type="evidence" value="ECO:0000318"/>
    <property type="project" value="GO_Central"/>
</dbReference>
<dbReference type="eggNOG" id="ENOG502QW27">
    <property type="taxonomic scope" value="Eukaryota"/>
</dbReference>
<evidence type="ECO:0000256" key="6">
    <source>
        <dbReference type="RuleBase" id="RU363077"/>
    </source>
</evidence>
<feature type="transmembrane region" description="Helical" evidence="6">
    <location>
        <begin position="304"/>
        <end position="323"/>
    </location>
</feature>
<accession>A0A067DT29</accession>
<feature type="transmembrane region" description="Helical" evidence="6">
    <location>
        <begin position="7"/>
        <end position="26"/>
    </location>
</feature>
<feature type="transmembrane region" description="Helical" evidence="6">
    <location>
        <begin position="71"/>
        <end position="93"/>
    </location>
</feature>
<dbReference type="SUPFAM" id="SSF103481">
    <property type="entry name" value="Multidrug resistance efflux transporter EmrE"/>
    <property type="match status" value="2"/>
</dbReference>
<comment type="subcellular location">
    <subcellularLocation>
        <location evidence="1 6">Membrane</location>
        <topology evidence="1 6">Multi-pass membrane protein</topology>
    </subcellularLocation>
</comment>
<name>A0A067DT29_CITSI</name>
<evidence type="ECO:0000256" key="4">
    <source>
        <dbReference type="ARBA" id="ARBA00022989"/>
    </source>
</evidence>
<feature type="transmembrane region" description="Helical" evidence="6">
    <location>
        <begin position="248"/>
        <end position="271"/>
    </location>
</feature>
<dbReference type="PANTHER" id="PTHR31218">
    <property type="entry name" value="WAT1-RELATED PROTEIN"/>
    <property type="match status" value="1"/>
</dbReference>
<feature type="domain" description="EamA" evidence="7">
    <location>
        <begin position="185"/>
        <end position="323"/>
    </location>
</feature>
<feature type="transmembrane region" description="Helical" evidence="6">
    <location>
        <begin position="99"/>
        <end position="120"/>
    </location>
</feature>
<dbReference type="EMBL" id="KK785229">
    <property type="protein sequence ID" value="KDO46013.1"/>
    <property type="molecule type" value="Genomic_DNA"/>
</dbReference>
<evidence type="ECO:0000313" key="9">
    <source>
        <dbReference type="Proteomes" id="UP000027120"/>
    </source>
</evidence>
<dbReference type="Pfam" id="PF00892">
    <property type="entry name" value="EamA"/>
    <property type="match status" value="2"/>
</dbReference>
<reference evidence="8 9" key="1">
    <citation type="submission" date="2014-04" db="EMBL/GenBank/DDBJ databases">
        <authorList>
            <consortium name="International Citrus Genome Consortium"/>
            <person name="Gmitter F."/>
            <person name="Chen C."/>
            <person name="Farmerie W."/>
            <person name="Harkins T."/>
            <person name="Desany B."/>
            <person name="Mohiuddin M."/>
            <person name="Kodira C."/>
            <person name="Borodovsky M."/>
            <person name="Lomsadze A."/>
            <person name="Burns P."/>
            <person name="Jenkins J."/>
            <person name="Prochnik S."/>
            <person name="Shu S."/>
            <person name="Chapman J."/>
            <person name="Pitluck S."/>
            <person name="Schmutz J."/>
            <person name="Rokhsar D."/>
        </authorList>
    </citation>
    <scope>NUCLEOTIDE SEQUENCE</scope>
</reference>
<dbReference type="KEGG" id="cit:102608141"/>
<evidence type="ECO:0000256" key="1">
    <source>
        <dbReference type="ARBA" id="ARBA00004141"/>
    </source>
</evidence>